<gene>
    <name evidence="2" type="ORF">BV898_03223</name>
</gene>
<feature type="compositionally biased region" description="Polar residues" evidence="1">
    <location>
        <begin position="67"/>
        <end position="89"/>
    </location>
</feature>
<reference evidence="3" key="1">
    <citation type="submission" date="2017-01" db="EMBL/GenBank/DDBJ databases">
        <title>Comparative genomics of anhydrobiosis in the tardigrade Hypsibius dujardini.</title>
        <authorList>
            <person name="Yoshida Y."/>
            <person name="Koutsovoulos G."/>
            <person name="Laetsch D."/>
            <person name="Stevens L."/>
            <person name="Kumar S."/>
            <person name="Horikawa D."/>
            <person name="Ishino K."/>
            <person name="Komine S."/>
            <person name="Tomita M."/>
            <person name="Blaxter M."/>
            <person name="Arakawa K."/>
        </authorList>
    </citation>
    <scope>NUCLEOTIDE SEQUENCE [LARGE SCALE GENOMIC DNA]</scope>
    <source>
        <strain evidence="3">Z151</strain>
    </source>
</reference>
<dbReference type="AlphaFoldDB" id="A0A1W0X5C9"/>
<keyword evidence="3" id="KW-1185">Reference proteome</keyword>
<comment type="caution">
    <text evidence="2">The sequence shown here is derived from an EMBL/GenBank/DDBJ whole genome shotgun (WGS) entry which is preliminary data.</text>
</comment>
<evidence type="ECO:0000313" key="2">
    <source>
        <dbReference type="EMBL" id="OQV22787.1"/>
    </source>
</evidence>
<feature type="region of interest" description="Disordered" evidence="1">
    <location>
        <begin position="50"/>
        <end position="89"/>
    </location>
</feature>
<protein>
    <submittedName>
        <fullName evidence="2">Uncharacterized protein</fullName>
    </submittedName>
</protein>
<accession>A0A1W0X5C9</accession>
<evidence type="ECO:0000313" key="3">
    <source>
        <dbReference type="Proteomes" id="UP000192578"/>
    </source>
</evidence>
<name>A0A1W0X5C9_HYPEX</name>
<dbReference type="EMBL" id="MTYJ01000015">
    <property type="protein sequence ID" value="OQV22787.1"/>
    <property type="molecule type" value="Genomic_DNA"/>
</dbReference>
<proteinExistence type="predicted"/>
<sequence>MKKFRKVEFYVSPLLTSTPRPRSPSVVTHTENLDASTLFSDHLHLYSYPPNASDTMLDTTPDDGDTTMESVTTDATMDSVSSGSNEDSL</sequence>
<dbReference type="Proteomes" id="UP000192578">
    <property type="component" value="Unassembled WGS sequence"/>
</dbReference>
<organism evidence="2 3">
    <name type="scientific">Hypsibius exemplaris</name>
    <name type="common">Freshwater tardigrade</name>
    <dbReference type="NCBI Taxonomy" id="2072580"/>
    <lineage>
        <taxon>Eukaryota</taxon>
        <taxon>Metazoa</taxon>
        <taxon>Ecdysozoa</taxon>
        <taxon>Tardigrada</taxon>
        <taxon>Eutardigrada</taxon>
        <taxon>Parachela</taxon>
        <taxon>Hypsibioidea</taxon>
        <taxon>Hypsibiidae</taxon>
        <taxon>Hypsibius</taxon>
    </lineage>
</organism>
<evidence type="ECO:0000256" key="1">
    <source>
        <dbReference type="SAM" id="MobiDB-lite"/>
    </source>
</evidence>